<dbReference type="RefSeq" id="WP_345063050.1">
    <property type="nucleotide sequence ID" value="NZ_BAABGR010000002.1"/>
</dbReference>
<name>A0ABP8QU51_9SPHI</name>
<evidence type="ECO:0000313" key="1">
    <source>
        <dbReference type="EMBL" id="GAA4509901.1"/>
    </source>
</evidence>
<keyword evidence="2" id="KW-1185">Reference proteome</keyword>
<proteinExistence type="predicted"/>
<sequence>MAKTKSQLLSKIDFLLVDIQSQYKEIKRSPEIDLVELTLLEANIAALAKHVEALKIHSSEAAAQQQQQQFQQTIFTPPTEIKEINKESDVQPVVEEIKEELPTDIGETKAPVAQFPFSLEKENVEPSSTKEEEEVVEAPVVQAETVVIEQKEVEIPAVVVKEEPAQEQPSRPLTINELIQQQKQAGKNLTQQFQTSTAQETIVDLKSAVSLNDKLLFIKDLFNGYSLAYSEAIELLNRFDTFAEADAFLQANYALKNNWAEKPTTVNKFYELLRRKFVV</sequence>
<gene>
    <name evidence="1" type="ORF">GCM10023173_00610</name>
</gene>
<protein>
    <submittedName>
        <fullName evidence="1">Uncharacterized protein</fullName>
    </submittedName>
</protein>
<comment type="caution">
    <text evidence="1">The sequence shown here is derived from an EMBL/GenBank/DDBJ whole genome shotgun (WGS) entry which is preliminary data.</text>
</comment>
<reference evidence="2" key="1">
    <citation type="journal article" date="2019" name="Int. J. Syst. Evol. Microbiol.">
        <title>The Global Catalogue of Microorganisms (GCM) 10K type strain sequencing project: providing services to taxonomists for standard genome sequencing and annotation.</title>
        <authorList>
            <consortium name="The Broad Institute Genomics Platform"/>
            <consortium name="The Broad Institute Genome Sequencing Center for Infectious Disease"/>
            <person name="Wu L."/>
            <person name="Ma J."/>
        </authorList>
    </citation>
    <scope>NUCLEOTIDE SEQUENCE [LARGE SCALE GENOMIC DNA]</scope>
    <source>
        <strain evidence="2">JCM 17858</strain>
    </source>
</reference>
<dbReference type="Proteomes" id="UP001500394">
    <property type="component" value="Unassembled WGS sequence"/>
</dbReference>
<accession>A0ABP8QU51</accession>
<organism evidence="1 2">
    <name type="scientific">Sphingobacterium thermophilum</name>
    <dbReference type="NCBI Taxonomy" id="768534"/>
    <lineage>
        <taxon>Bacteria</taxon>
        <taxon>Pseudomonadati</taxon>
        <taxon>Bacteroidota</taxon>
        <taxon>Sphingobacteriia</taxon>
        <taxon>Sphingobacteriales</taxon>
        <taxon>Sphingobacteriaceae</taxon>
        <taxon>Sphingobacterium</taxon>
    </lineage>
</organism>
<evidence type="ECO:0000313" key="2">
    <source>
        <dbReference type="Proteomes" id="UP001500394"/>
    </source>
</evidence>
<dbReference type="EMBL" id="BAABGR010000002">
    <property type="protein sequence ID" value="GAA4509901.1"/>
    <property type="molecule type" value="Genomic_DNA"/>
</dbReference>